<evidence type="ECO:0000313" key="1">
    <source>
        <dbReference type="EMBL" id="KAI0042615.1"/>
    </source>
</evidence>
<reference evidence="1" key="2">
    <citation type="journal article" date="2022" name="New Phytol.">
        <title>Evolutionary transition to the ectomycorrhizal habit in the genomes of a hyperdiverse lineage of mushroom-forming fungi.</title>
        <authorList>
            <person name="Looney B."/>
            <person name="Miyauchi S."/>
            <person name="Morin E."/>
            <person name="Drula E."/>
            <person name="Courty P.E."/>
            <person name="Kohler A."/>
            <person name="Kuo A."/>
            <person name="LaButti K."/>
            <person name="Pangilinan J."/>
            <person name="Lipzen A."/>
            <person name="Riley R."/>
            <person name="Andreopoulos W."/>
            <person name="He G."/>
            <person name="Johnson J."/>
            <person name="Nolan M."/>
            <person name="Tritt A."/>
            <person name="Barry K.W."/>
            <person name="Grigoriev I.V."/>
            <person name="Nagy L.G."/>
            <person name="Hibbett D."/>
            <person name="Henrissat B."/>
            <person name="Matheny P.B."/>
            <person name="Labbe J."/>
            <person name="Martin F.M."/>
        </authorList>
    </citation>
    <scope>NUCLEOTIDE SEQUENCE</scope>
    <source>
        <strain evidence="1">FP105234-sp</strain>
    </source>
</reference>
<accession>A0ACB8RG88</accession>
<name>A0ACB8RG88_9AGAM</name>
<dbReference type="Proteomes" id="UP000814033">
    <property type="component" value="Unassembled WGS sequence"/>
</dbReference>
<protein>
    <submittedName>
        <fullName evidence="1">Uncharacterized protein</fullName>
    </submittedName>
</protein>
<comment type="caution">
    <text evidence="1">The sequence shown here is derived from an EMBL/GenBank/DDBJ whole genome shotgun (WGS) entry which is preliminary data.</text>
</comment>
<keyword evidence="2" id="KW-1185">Reference proteome</keyword>
<dbReference type="EMBL" id="MU276056">
    <property type="protein sequence ID" value="KAI0042615.1"/>
    <property type="molecule type" value="Genomic_DNA"/>
</dbReference>
<reference evidence="1" key="1">
    <citation type="submission" date="2021-02" db="EMBL/GenBank/DDBJ databases">
        <authorList>
            <consortium name="DOE Joint Genome Institute"/>
            <person name="Ahrendt S."/>
            <person name="Looney B.P."/>
            <person name="Miyauchi S."/>
            <person name="Morin E."/>
            <person name="Drula E."/>
            <person name="Courty P.E."/>
            <person name="Chicoki N."/>
            <person name="Fauchery L."/>
            <person name="Kohler A."/>
            <person name="Kuo A."/>
            <person name="Labutti K."/>
            <person name="Pangilinan J."/>
            <person name="Lipzen A."/>
            <person name="Riley R."/>
            <person name="Andreopoulos W."/>
            <person name="He G."/>
            <person name="Johnson J."/>
            <person name="Barry K.W."/>
            <person name="Grigoriev I.V."/>
            <person name="Nagy L."/>
            <person name="Hibbett D."/>
            <person name="Henrissat B."/>
            <person name="Matheny P.B."/>
            <person name="Labbe J."/>
            <person name="Martin F."/>
        </authorList>
    </citation>
    <scope>NUCLEOTIDE SEQUENCE</scope>
    <source>
        <strain evidence="1">FP105234-sp</strain>
    </source>
</reference>
<sequence>MTGPRSGEQIQRDTYLANEVRGYNPSEGLVGEGLSCSIDCTYTRARIVYSGWSSIDDKGGQRTWFIALSERASRRRHSPRTCACRFCYIGFSHHLRRACVIEGLCMRIHALVVTSRSPVQSPSVNQRALYCCIRQSFPVCSQGASTSYAVTVV</sequence>
<proteinExistence type="predicted"/>
<gene>
    <name evidence="1" type="ORF">FA95DRAFT_545691</name>
</gene>
<evidence type="ECO:0000313" key="2">
    <source>
        <dbReference type="Proteomes" id="UP000814033"/>
    </source>
</evidence>
<organism evidence="1 2">
    <name type="scientific">Auriscalpium vulgare</name>
    <dbReference type="NCBI Taxonomy" id="40419"/>
    <lineage>
        <taxon>Eukaryota</taxon>
        <taxon>Fungi</taxon>
        <taxon>Dikarya</taxon>
        <taxon>Basidiomycota</taxon>
        <taxon>Agaricomycotina</taxon>
        <taxon>Agaricomycetes</taxon>
        <taxon>Russulales</taxon>
        <taxon>Auriscalpiaceae</taxon>
        <taxon>Auriscalpium</taxon>
    </lineage>
</organism>